<feature type="non-terminal residue" evidence="1">
    <location>
        <position position="1"/>
    </location>
</feature>
<proteinExistence type="predicted"/>
<comment type="caution">
    <text evidence="1">The sequence shown here is derived from an EMBL/GenBank/DDBJ whole genome shotgun (WGS) entry which is preliminary data.</text>
</comment>
<name>X1ERU3_9ZZZZ</name>
<sequence>LQKDAMHQATREKRKTVTRRLSGKGMDIINANPNDWCLANDFPQGMIYHNTTQFQWDTEGKMCTVNSRYHVGQEVYIKEAWRDTEMGNIGGQPYDTTAVIEYKDHAYKNVDDTLDPDWWESHSHFVWRSPLFMPAWAARTFIKITDVRPERLQEITWDDTHKEGILRFDRDNPDPTNGGMGYNRGATGLPMRYESIAAYMDLWDSINAKRGYSWESNPWVFRYEYILLEAK</sequence>
<reference evidence="1" key="1">
    <citation type="journal article" date="2014" name="Front. Microbiol.">
        <title>High frequency of phylogenetically diverse reductive dehalogenase-homologous genes in deep subseafloor sedimentary metagenomes.</title>
        <authorList>
            <person name="Kawai M."/>
            <person name="Futagami T."/>
            <person name="Toyoda A."/>
            <person name="Takaki Y."/>
            <person name="Nishi S."/>
            <person name="Hori S."/>
            <person name="Arai W."/>
            <person name="Tsubouchi T."/>
            <person name="Morono Y."/>
            <person name="Uchiyama I."/>
            <person name="Ito T."/>
            <person name="Fujiyama A."/>
            <person name="Inagaki F."/>
            <person name="Takami H."/>
        </authorList>
    </citation>
    <scope>NUCLEOTIDE SEQUENCE</scope>
    <source>
        <strain evidence="1">Expedition CK06-06</strain>
    </source>
</reference>
<organism evidence="1">
    <name type="scientific">marine sediment metagenome</name>
    <dbReference type="NCBI Taxonomy" id="412755"/>
    <lineage>
        <taxon>unclassified sequences</taxon>
        <taxon>metagenomes</taxon>
        <taxon>ecological metagenomes</taxon>
    </lineage>
</organism>
<gene>
    <name evidence="1" type="ORF">S01H4_52265</name>
</gene>
<dbReference type="AlphaFoldDB" id="X1ERU3"/>
<accession>X1ERU3</accession>
<evidence type="ECO:0000313" key="1">
    <source>
        <dbReference type="EMBL" id="GAH11363.1"/>
    </source>
</evidence>
<protein>
    <submittedName>
        <fullName evidence="1">Uncharacterized protein</fullName>
    </submittedName>
</protein>
<dbReference type="EMBL" id="BART01029842">
    <property type="protein sequence ID" value="GAH11363.1"/>
    <property type="molecule type" value="Genomic_DNA"/>
</dbReference>